<dbReference type="Proteomes" id="UP000293952">
    <property type="component" value="Unassembled WGS sequence"/>
</dbReference>
<dbReference type="SUPFAM" id="SSF51695">
    <property type="entry name" value="PLC-like phosphodiesterases"/>
    <property type="match status" value="1"/>
</dbReference>
<keyword evidence="1" id="KW-0732">Signal</keyword>
<protein>
    <recommendedName>
        <fullName evidence="2">GP-PDE domain-containing protein</fullName>
    </recommendedName>
</protein>
<feature type="signal peptide" evidence="1">
    <location>
        <begin position="1"/>
        <end position="22"/>
    </location>
</feature>
<dbReference type="RefSeq" id="WP_130092286.1">
    <property type="nucleotide sequence ID" value="NZ_SETE01000001.1"/>
</dbReference>
<dbReference type="PROSITE" id="PS51257">
    <property type="entry name" value="PROKAR_LIPOPROTEIN"/>
    <property type="match status" value="1"/>
</dbReference>
<evidence type="ECO:0000313" key="3">
    <source>
        <dbReference type="EMBL" id="RYM35920.1"/>
    </source>
</evidence>
<dbReference type="InterPro" id="IPR017946">
    <property type="entry name" value="PLC-like_Pdiesterase_TIM-brl"/>
</dbReference>
<name>A0A4Q4KQX2_9FLAO</name>
<dbReference type="PANTHER" id="PTHR46211">
    <property type="entry name" value="GLYCEROPHOSPHORYL DIESTER PHOSPHODIESTERASE"/>
    <property type="match status" value="1"/>
</dbReference>
<evidence type="ECO:0000259" key="2">
    <source>
        <dbReference type="Pfam" id="PF03009"/>
    </source>
</evidence>
<dbReference type="Gene3D" id="3.20.20.190">
    <property type="entry name" value="Phosphatidylinositol (PI) phosphodiesterase"/>
    <property type="match status" value="1"/>
</dbReference>
<comment type="caution">
    <text evidence="3">The sequence shown here is derived from an EMBL/GenBank/DDBJ whole genome shotgun (WGS) entry which is preliminary data.</text>
</comment>
<dbReference type="GO" id="GO:0006629">
    <property type="term" value="P:lipid metabolic process"/>
    <property type="evidence" value="ECO:0007669"/>
    <property type="project" value="InterPro"/>
</dbReference>
<gene>
    <name evidence="3" type="ORF">ERX46_02700</name>
</gene>
<evidence type="ECO:0000313" key="4">
    <source>
        <dbReference type="Proteomes" id="UP000293952"/>
    </source>
</evidence>
<dbReference type="InterPro" id="IPR030395">
    <property type="entry name" value="GP_PDE_dom"/>
</dbReference>
<sequence length="404" mass="46842">MKSLFSIFFLVFSLFLISSCSKQPDVFLELNIPQDISFIGHKGSGTINENGNIELIENSWEAIANAINSIDGSEMDLQLSADSTLWIFHDDSLYNCNGSLINFSLFNDDELSKISECHYNSTLIKLSDFLRKAQQEEWKEKLICFDMKVFYNLETIHLFKDYTDFSIFVRDKLNRLIQESKIETKIIFEVFNTQQFKVFDSVFKGQTYLVDPFPTEESISANNNEQINLSLPIHNLPKNLNPNEVKIQDLWTINSANEFFEALVLSPEIMQSDNIPMMQFFEAIQSGQKALRLSHKNESVKTNDKEFHSLLTLNLPLEKDQLIEFKTLKGDYQKEVLLVFKAVDENGNSVHWQGIDLSEKPNSYFFINPEFLAFKNAKTVHINIWNKSRSKLNNEYSFSQFELE</sequence>
<accession>A0A4Q4KQX2</accession>
<evidence type="ECO:0000256" key="1">
    <source>
        <dbReference type="SAM" id="SignalP"/>
    </source>
</evidence>
<proteinExistence type="predicted"/>
<keyword evidence="4" id="KW-1185">Reference proteome</keyword>
<dbReference type="EMBL" id="SETE01000001">
    <property type="protein sequence ID" value="RYM35920.1"/>
    <property type="molecule type" value="Genomic_DNA"/>
</dbReference>
<organism evidence="3 4">
    <name type="scientific">Brumimicrobium glaciale</name>
    <dbReference type="NCBI Taxonomy" id="200475"/>
    <lineage>
        <taxon>Bacteria</taxon>
        <taxon>Pseudomonadati</taxon>
        <taxon>Bacteroidota</taxon>
        <taxon>Flavobacteriia</taxon>
        <taxon>Flavobacteriales</taxon>
        <taxon>Crocinitomicaceae</taxon>
        <taxon>Brumimicrobium</taxon>
    </lineage>
</organism>
<dbReference type="GO" id="GO:0008081">
    <property type="term" value="F:phosphoric diester hydrolase activity"/>
    <property type="evidence" value="ECO:0007669"/>
    <property type="project" value="InterPro"/>
</dbReference>
<dbReference type="Pfam" id="PF03009">
    <property type="entry name" value="GDPD"/>
    <property type="match status" value="1"/>
</dbReference>
<dbReference type="OrthoDB" id="1467033at2"/>
<dbReference type="PANTHER" id="PTHR46211:SF14">
    <property type="entry name" value="GLYCEROPHOSPHODIESTER PHOSPHODIESTERASE"/>
    <property type="match status" value="1"/>
</dbReference>
<feature type="domain" description="GP-PDE" evidence="2">
    <location>
        <begin position="49"/>
        <end position="197"/>
    </location>
</feature>
<feature type="chain" id="PRO_5020905922" description="GP-PDE domain-containing protein" evidence="1">
    <location>
        <begin position="23"/>
        <end position="404"/>
    </location>
</feature>
<reference evidence="3 4" key="1">
    <citation type="submission" date="2019-02" db="EMBL/GenBank/DDBJ databases">
        <title>Genome sequence of the sea-ice species Brumimicrobium glaciale.</title>
        <authorList>
            <person name="Bowman J.P."/>
        </authorList>
    </citation>
    <scope>NUCLEOTIDE SEQUENCE [LARGE SCALE GENOMIC DNA]</scope>
    <source>
        <strain evidence="3 4">IC156</strain>
    </source>
</reference>
<dbReference type="AlphaFoldDB" id="A0A4Q4KQX2"/>